<name>A0A2A7BDP1_9FIRM</name>
<reference evidence="5 6" key="1">
    <citation type="journal article" date="2017" name="Front. Microbiol.">
        <title>New Insights into the Diversity of the Genus Faecalibacterium.</title>
        <authorList>
            <person name="Benevides L."/>
            <person name="Burman S."/>
            <person name="Martin R."/>
            <person name="Robert V."/>
            <person name="Thomas M."/>
            <person name="Miquel S."/>
            <person name="Chain F."/>
            <person name="Sokol H."/>
            <person name="Bermudez-Humaran L.G."/>
            <person name="Morrison M."/>
            <person name="Langella P."/>
            <person name="Azevedo V.A."/>
            <person name="Chatel J.M."/>
            <person name="Soares S."/>
        </authorList>
    </citation>
    <scope>NUCLEOTIDE SEQUENCE [LARGE SCALE GENOMIC DNA]</scope>
    <source>
        <strain evidence="5 6">AHMP21</strain>
    </source>
</reference>
<comment type="similarity">
    <text evidence="1">Belongs to the bacterial solute-binding protein 1 family.</text>
</comment>
<dbReference type="SUPFAM" id="SSF53850">
    <property type="entry name" value="Periplasmic binding protein-like II"/>
    <property type="match status" value="1"/>
</dbReference>
<dbReference type="Proteomes" id="UP000220438">
    <property type="component" value="Unassembled WGS sequence"/>
</dbReference>
<protein>
    <recommendedName>
        <fullName evidence="7">Extracellular solute-binding protein</fullName>
    </recommendedName>
</protein>
<dbReference type="PANTHER" id="PTHR30061:SF50">
    <property type="entry name" value="MALTOSE_MALTODEXTRIN-BINDING PERIPLASMIC PROTEIN"/>
    <property type="match status" value="1"/>
</dbReference>
<comment type="caution">
    <text evidence="5">The sequence shown here is derived from an EMBL/GenBank/DDBJ whole genome shotgun (WGS) entry which is preliminary data.</text>
</comment>
<dbReference type="GO" id="GO:0055052">
    <property type="term" value="C:ATP-binding cassette (ABC) transporter complex, substrate-binding subunit-containing"/>
    <property type="evidence" value="ECO:0007669"/>
    <property type="project" value="TreeGrafter"/>
</dbReference>
<dbReference type="AlphaFoldDB" id="A0A2A7BDP1"/>
<evidence type="ECO:0000313" key="6">
    <source>
        <dbReference type="Proteomes" id="UP000220438"/>
    </source>
</evidence>
<dbReference type="GO" id="GO:1901982">
    <property type="term" value="F:maltose binding"/>
    <property type="evidence" value="ECO:0007669"/>
    <property type="project" value="TreeGrafter"/>
</dbReference>
<dbReference type="PANTHER" id="PTHR30061">
    <property type="entry name" value="MALTOSE-BINDING PERIPLASMIC PROTEIN"/>
    <property type="match status" value="1"/>
</dbReference>
<dbReference type="GO" id="GO:0015768">
    <property type="term" value="P:maltose transport"/>
    <property type="evidence" value="ECO:0007669"/>
    <property type="project" value="TreeGrafter"/>
</dbReference>
<gene>
    <name evidence="5" type="ORF">CHR61_07730</name>
</gene>
<dbReference type="Pfam" id="PF13416">
    <property type="entry name" value="SBP_bac_8"/>
    <property type="match status" value="1"/>
</dbReference>
<feature type="chain" id="PRO_5039004849" description="Extracellular solute-binding protein" evidence="4">
    <location>
        <begin position="24"/>
        <end position="427"/>
    </location>
</feature>
<feature type="signal peptide" evidence="4">
    <location>
        <begin position="1"/>
        <end position="23"/>
    </location>
</feature>
<keyword evidence="2" id="KW-0813">Transport</keyword>
<accession>A0A2A7BDP1</accession>
<dbReference type="CDD" id="cd13655">
    <property type="entry name" value="PBP2_oligosaccharide_1"/>
    <property type="match status" value="1"/>
</dbReference>
<dbReference type="EMBL" id="NOUW01000020">
    <property type="protein sequence ID" value="PDX89473.1"/>
    <property type="molecule type" value="Genomic_DNA"/>
</dbReference>
<keyword evidence="3 4" id="KW-0732">Signal</keyword>
<dbReference type="Gene3D" id="3.40.190.10">
    <property type="entry name" value="Periplasmic binding protein-like II"/>
    <property type="match status" value="2"/>
</dbReference>
<evidence type="ECO:0000256" key="4">
    <source>
        <dbReference type="SAM" id="SignalP"/>
    </source>
</evidence>
<dbReference type="InterPro" id="IPR006059">
    <property type="entry name" value="SBP"/>
</dbReference>
<evidence type="ECO:0000256" key="1">
    <source>
        <dbReference type="ARBA" id="ARBA00008520"/>
    </source>
</evidence>
<dbReference type="PROSITE" id="PS51318">
    <property type="entry name" value="TAT"/>
    <property type="match status" value="1"/>
</dbReference>
<sequence>MKKISRRSFLAVCGTLAAATALTACGGSSSSTASSAAAGSSEAASVEVQDVALKVWGPQEDQVDSSSWLPTMCEQFNDAHPEWNITFTYEVCSEGDASKNVTQDVSAAADVYMFANDQLGTLVQANAIAQLGGSYLDEVLNDNPDTMIDSVTSTDGGVYGVPFTGNTWFMYYDTSVFSEDDVKSLDTMLEKGKVAFPLTDSWYIAAFYYANGCTIFGESGMDAAAGFDFGGDKAVAVTKYLVNLYNNANFSVDADGSGLSGLREGTVNAIFSGTWNAEPVKEALGDNFGATQLPTITIDGEAKQMRSFAGSKAIGVNPNCQNMQAAIALAVYLGSAEAQKAHYEMRGIVPTSKALSNDATVSADIVAMAQANTIANTSVLQATLPEMGSYWTPSENMGKAIVSGEVTLDNAAEKTEAYNNALNNASM</sequence>
<organism evidence="5 6">
    <name type="scientific">Faecalibacterium prausnitzii</name>
    <dbReference type="NCBI Taxonomy" id="853"/>
    <lineage>
        <taxon>Bacteria</taxon>
        <taxon>Bacillati</taxon>
        <taxon>Bacillota</taxon>
        <taxon>Clostridia</taxon>
        <taxon>Eubacteriales</taxon>
        <taxon>Oscillospiraceae</taxon>
        <taxon>Faecalibacterium</taxon>
    </lineage>
</organism>
<evidence type="ECO:0008006" key="7">
    <source>
        <dbReference type="Google" id="ProtNLM"/>
    </source>
</evidence>
<dbReference type="GO" id="GO:0042956">
    <property type="term" value="P:maltodextrin transmembrane transport"/>
    <property type="evidence" value="ECO:0007669"/>
    <property type="project" value="TreeGrafter"/>
</dbReference>
<dbReference type="RefSeq" id="WP_097770927.1">
    <property type="nucleotide sequence ID" value="NZ_NOUW01000020.1"/>
</dbReference>
<evidence type="ECO:0000256" key="3">
    <source>
        <dbReference type="ARBA" id="ARBA00022729"/>
    </source>
</evidence>
<proteinExistence type="inferred from homology"/>
<dbReference type="PROSITE" id="PS51257">
    <property type="entry name" value="PROKAR_LIPOPROTEIN"/>
    <property type="match status" value="1"/>
</dbReference>
<evidence type="ECO:0000313" key="5">
    <source>
        <dbReference type="EMBL" id="PDX89473.1"/>
    </source>
</evidence>
<evidence type="ECO:0000256" key="2">
    <source>
        <dbReference type="ARBA" id="ARBA00022448"/>
    </source>
</evidence>
<dbReference type="InterPro" id="IPR006311">
    <property type="entry name" value="TAT_signal"/>
</dbReference>